<evidence type="ECO:0000259" key="1">
    <source>
        <dbReference type="Pfam" id="PF00117"/>
    </source>
</evidence>
<dbReference type="SUPFAM" id="SSF52317">
    <property type="entry name" value="Class I glutamine amidotransferase-like"/>
    <property type="match status" value="1"/>
</dbReference>
<gene>
    <name evidence="2" type="ORF">S01H1_19748</name>
</gene>
<protein>
    <recommendedName>
        <fullName evidence="1">Glutamine amidotransferase domain-containing protein</fullName>
    </recommendedName>
</protein>
<dbReference type="PROSITE" id="PS51273">
    <property type="entry name" value="GATASE_TYPE_1"/>
    <property type="match status" value="1"/>
</dbReference>
<name>X0UB08_9ZZZZ</name>
<comment type="caution">
    <text evidence="2">The sequence shown here is derived from an EMBL/GenBank/DDBJ whole genome shotgun (WGS) entry which is preliminary data.</text>
</comment>
<accession>X0UB08</accession>
<dbReference type="Gene3D" id="3.40.50.880">
    <property type="match status" value="2"/>
</dbReference>
<dbReference type="InterPro" id="IPR029062">
    <property type="entry name" value="Class_I_gatase-like"/>
</dbReference>
<evidence type="ECO:0000313" key="2">
    <source>
        <dbReference type="EMBL" id="GAF96506.1"/>
    </source>
</evidence>
<dbReference type="EMBL" id="BARS01010708">
    <property type="protein sequence ID" value="GAF96506.1"/>
    <property type="molecule type" value="Genomic_DNA"/>
</dbReference>
<reference evidence="2" key="1">
    <citation type="journal article" date="2014" name="Front. Microbiol.">
        <title>High frequency of phylogenetically diverse reductive dehalogenase-homologous genes in deep subseafloor sedimentary metagenomes.</title>
        <authorList>
            <person name="Kawai M."/>
            <person name="Futagami T."/>
            <person name="Toyoda A."/>
            <person name="Takaki Y."/>
            <person name="Nishi S."/>
            <person name="Hori S."/>
            <person name="Arai W."/>
            <person name="Tsubouchi T."/>
            <person name="Morono Y."/>
            <person name="Uchiyama I."/>
            <person name="Ito T."/>
            <person name="Fujiyama A."/>
            <person name="Inagaki F."/>
            <person name="Takami H."/>
        </authorList>
    </citation>
    <scope>NUCLEOTIDE SEQUENCE</scope>
    <source>
        <strain evidence="2">Expedition CK06-06</strain>
    </source>
</reference>
<dbReference type="InterPro" id="IPR017926">
    <property type="entry name" value="GATASE"/>
</dbReference>
<dbReference type="AlphaFoldDB" id="X0UB08"/>
<organism evidence="2">
    <name type="scientific">marine sediment metagenome</name>
    <dbReference type="NCBI Taxonomy" id="412755"/>
    <lineage>
        <taxon>unclassified sequences</taxon>
        <taxon>metagenomes</taxon>
        <taxon>ecological metagenomes</taxon>
    </lineage>
</organism>
<dbReference type="Pfam" id="PF00117">
    <property type="entry name" value="GATase"/>
    <property type="match status" value="1"/>
</dbReference>
<proteinExistence type="predicted"/>
<sequence length="97" mass="11365">MPFLGICHGHQLAAQEYAKNVLKQNPDDVLIKLPQLKVGLHDGETYWNNYEVVEGFEDIWKKADNFITCQYHPEYQSSKEKPHPLLVKFIESCKKQY</sequence>
<feature type="domain" description="Glutamine amidotransferase" evidence="1">
    <location>
        <begin position="1"/>
        <end position="25"/>
    </location>
</feature>